<accession>W8W0K9</accession>
<organism evidence="3 4">
    <name type="scientific">Nonlabens marinus S1-08</name>
    <dbReference type="NCBI Taxonomy" id="1454201"/>
    <lineage>
        <taxon>Bacteria</taxon>
        <taxon>Pseudomonadati</taxon>
        <taxon>Bacteroidota</taxon>
        <taxon>Flavobacteriia</taxon>
        <taxon>Flavobacteriales</taxon>
        <taxon>Flavobacteriaceae</taxon>
        <taxon>Nonlabens</taxon>
    </lineage>
</organism>
<dbReference type="AlphaFoldDB" id="W8W0K9"/>
<feature type="transmembrane region" description="Helical" evidence="1">
    <location>
        <begin position="49"/>
        <end position="72"/>
    </location>
</feature>
<keyword evidence="1" id="KW-0812">Transmembrane</keyword>
<dbReference type="RefSeq" id="WP_041497000.1">
    <property type="nucleotide sequence ID" value="NZ_AP014548.1"/>
</dbReference>
<feature type="domain" description="DUF6787" evidence="2">
    <location>
        <begin position="89"/>
        <end position="165"/>
    </location>
</feature>
<dbReference type="InterPro" id="IPR046714">
    <property type="entry name" value="DUF6787"/>
</dbReference>
<gene>
    <name evidence="3" type="ORF">NMS_2497</name>
</gene>
<feature type="transmembrane region" description="Helical" evidence="1">
    <location>
        <begin position="16"/>
        <end position="34"/>
    </location>
</feature>
<evidence type="ECO:0000256" key="1">
    <source>
        <dbReference type="SAM" id="Phobius"/>
    </source>
</evidence>
<evidence type="ECO:0000313" key="4">
    <source>
        <dbReference type="Proteomes" id="UP000031760"/>
    </source>
</evidence>
<reference evidence="3 4" key="1">
    <citation type="journal article" date="2014" name="Proc. Natl. Acad. Sci. U.S.A.">
        <title>Functional characterization of flavobacteria rhodopsins reveals a unique class of light-driven chloride pump in bacteria.</title>
        <authorList>
            <person name="Yoshizawa S."/>
            <person name="Kumagai Y."/>
            <person name="Kim H."/>
            <person name="Ogura Y."/>
            <person name="Hayashi T."/>
            <person name="Iwasaki W."/>
            <person name="DeLong E.F."/>
            <person name="Kogure K."/>
        </authorList>
    </citation>
    <scope>NUCLEOTIDE SEQUENCE [LARGE SCALE GENOMIC DNA]</scope>
    <source>
        <strain evidence="3 4">S1-08</strain>
    </source>
</reference>
<dbReference type="KEGG" id="nmf:NMS_2497"/>
<keyword evidence="4" id="KW-1185">Reference proteome</keyword>
<feature type="transmembrane region" description="Helical" evidence="1">
    <location>
        <begin position="84"/>
        <end position="101"/>
    </location>
</feature>
<keyword evidence="1" id="KW-0472">Membrane</keyword>
<protein>
    <recommendedName>
        <fullName evidence="2">DUF6787 domain-containing protein</fullName>
    </recommendedName>
</protein>
<keyword evidence="1" id="KW-1133">Transmembrane helix</keyword>
<dbReference type="EMBL" id="AP014548">
    <property type="protein sequence ID" value="BAO56506.1"/>
    <property type="molecule type" value="Genomic_DNA"/>
</dbReference>
<name>W8W0K9_9FLAO</name>
<proteinExistence type="predicted"/>
<dbReference type="OrthoDB" id="1151370at2"/>
<dbReference type="Proteomes" id="UP000031760">
    <property type="component" value="Chromosome"/>
</dbReference>
<dbReference type="STRING" id="1454201.NMS_2497"/>
<feature type="transmembrane region" description="Helical" evidence="1">
    <location>
        <begin position="121"/>
        <end position="153"/>
    </location>
</feature>
<dbReference type="PROSITE" id="PS51257">
    <property type="entry name" value="PROKAR_LIPOPROTEIN"/>
    <property type="match status" value="1"/>
</dbReference>
<dbReference type="Pfam" id="PF20584">
    <property type="entry name" value="DUF6787"/>
    <property type="match status" value="1"/>
</dbReference>
<sequence length="173" mass="20572">MQKLKDRWEITKDWQLVYIILGIIGLLACGYFVATKLIPSTFEEVTYEYLFVALVTLINAYVFYKITMWLFVKLQPKWKVEKRWELIAIFLVFAITGSASARVSGPVLEWIGMDRETTNAWIFWPIRLLIIFPFYQVLLVAMGWIFGQFEFFWAFEKKMLRRFGIKLDKNLEA</sequence>
<dbReference type="HOGENOM" id="CLU_1684600_0_0_10"/>
<evidence type="ECO:0000259" key="2">
    <source>
        <dbReference type="Pfam" id="PF20584"/>
    </source>
</evidence>
<evidence type="ECO:0000313" key="3">
    <source>
        <dbReference type="EMBL" id="BAO56506.1"/>
    </source>
</evidence>